<dbReference type="RefSeq" id="WP_064676393.1">
    <property type="nucleotide sequence ID" value="NZ_CP014870.1"/>
</dbReference>
<proteinExistence type="predicted"/>
<name>A0A191YPZ9_9PSED</name>
<protein>
    <submittedName>
        <fullName evidence="1">Uncharacterized protein</fullName>
    </submittedName>
</protein>
<gene>
    <name evidence="1" type="ORF">PMA3_06525</name>
</gene>
<accession>A0A191YPZ9</accession>
<keyword evidence="2" id="KW-1185">Reference proteome</keyword>
<dbReference type="Proteomes" id="UP000078354">
    <property type="component" value="Chromosome"/>
</dbReference>
<dbReference type="AlphaFoldDB" id="A0A191YPZ9"/>
<dbReference type="KEGG" id="psil:PMA3_06525"/>
<reference evidence="1 2" key="1">
    <citation type="journal article" date="2018" name="Syst. Appl. Microbiol.">
        <title>Pseudomonas silesiensis sp. nov. strain A3T isolated from a biological pesticide sewage treatment plant and analysis of the complete genome sequence.</title>
        <authorList>
            <person name="Kaminski M.A."/>
            <person name="Furmanczyk E.M."/>
            <person name="Sobczak A."/>
            <person name="Dziembowski A."/>
            <person name="Lipinski L."/>
        </authorList>
    </citation>
    <scope>NUCLEOTIDE SEQUENCE [LARGE SCALE GENOMIC DNA]</scope>
    <source>
        <strain evidence="1 2">A3</strain>
    </source>
</reference>
<dbReference type="EMBL" id="CP014870">
    <property type="protein sequence ID" value="ANJ54834.1"/>
    <property type="molecule type" value="Genomic_DNA"/>
</dbReference>
<dbReference type="OrthoDB" id="7033627at2"/>
<sequence length="124" mass="13892">MRIPIYPADLNPQKGFKRIAKVIHRDWPGPEPVNLSAAREILARCFGYKDYHDVTRSADGWPDDASAPEVEDLRAAILVSLANQLHAESSSISVDLERLTTFVESLPLKVLQTYRLSRANHPEG</sequence>
<organism evidence="1 2">
    <name type="scientific">Pseudomonas silesiensis</name>
    <dbReference type="NCBI Taxonomy" id="1853130"/>
    <lineage>
        <taxon>Bacteria</taxon>
        <taxon>Pseudomonadati</taxon>
        <taxon>Pseudomonadota</taxon>
        <taxon>Gammaproteobacteria</taxon>
        <taxon>Pseudomonadales</taxon>
        <taxon>Pseudomonadaceae</taxon>
        <taxon>Pseudomonas</taxon>
    </lineage>
</organism>
<evidence type="ECO:0000313" key="1">
    <source>
        <dbReference type="EMBL" id="ANJ54834.1"/>
    </source>
</evidence>
<evidence type="ECO:0000313" key="2">
    <source>
        <dbReference type="Proteomes" id="UP000078354"/>
    </source>
</evidence>